<dbReference type="InterPro" id="IPR011006">
    <property type="entry name" value="CheY-like_superfamily"/>
</dbReference>
<dbReference type="PROSITE" id="PS50921">
    <property type="entry name" value="ANTAR"/>
    <property type="match status" value="1"/>
</dbReference>
<feature type="domain" description="ANTAR" evidence="1">
    <location>
        <begin position="128"/>
        <end position="189"/>
    </location>
</feature>
<dbReference type="Proteomes" id="UP000294200">
    <property type="component" value="Unassembled WGS sequence"/>
</dbReference>
<dbReference type="EMBL" id="MWML01000204">
    <property type="protein sequence ID" value="TCG04987.1"/>
    <property type="molecule type" value="Genomic_DNA"/>
</dbReference>
<keyword evidence="3" id="KW-1185">Reference proteome</keyword>
<dbReference type="InterPro" id="IPR049021">
    <property type="entry name" value="AmiR_N"/>
</dbReference>
<dbReference type="InterPro" id="IPR036388">
    <property type="entry name" value="WH-like_DNA-bd_sf"/>
</dbReference>
<dbReference type="Gene3D" id="3.40.50.2300">
    <property type="match status" value="1"/>
</dbReference>
<dbReference type="GO" id="GO:0003723">
    <property type="term" value="F:RNA binding"/>
    <property type="evidence" value="ECO:0007669"/>
    <property type="project" value="InterPro"/>
</dbReference>
<comment type="caution">
    <text evidence="2">The sequence shown here is derived from an EMBL/GenBank/DDBJ whole genome shotgun (WGS) entry which is preliminary data.</text>
</comment>
<dbReference type="AlphaFoldDB" id="A0A4R0XD51"/>
<evidence type="ECO:0000313" key="3">
    <source>
        <dbReference type="Proteomes" id="UP000294200"/>
    </source>
</evidence>
<name>A0A4R0XD51_9BURK</name>
<accession>A0A4R0XD51</accession>
<reference evidence="2 3" key="1">
    <citation type="submission" date="2017-02" db="EMBL/GenBank/DDBJ databases">
        <title>Paraburkholderia sophoroidis sp. nov. and Paraburkholderia steynii sp. nov. rhizobial symbionts of the fynbos legume Hypocalyptus sophoroides.</title>
        <authorList>
            <person name="Steenkamp E.T."/>
            <person name="Beukes C.W."/>
            <person name="Van Zyl E."/>
            <person name="Avontuur J."/>
            <person name="Chan W.Y."/>
            <person name="Hassen A."/>
            <person name="Palmer M."/>
            <person name="Mthombeni L."/>
            <person name="Phalane F."/>
            <person name="Sereme K."/>
            <person name="Venter S.N."/>
        </authorList>
    </citation>
    <scope>NUCLEOTIDE SEQUENCE [LARGE SCALE GENOMIC DNA]</scope>
    <source>
        <strain evidence="2 3">HC1.1ba</strain>
    </source>
</reference>
<dbReference type="Pfam" id="PF03861">
    <property type="entry name" value="ANTAR"/>
    <property type="match status" value="1"/>
</dbReference>
<evidence type="ECO:0000313" key="2">
    <source>
        <dbReference type="EMBL" id="TCG04987.1"/>
    </source>
</evidence>
<dbReference type="Pfam" id="PF21332">
    <property type="entry name" value="AmiR_N"/>
    <property type="match status" value="1"/>
</dbReference>
<organism evidence="2 3">
    <name type="scientific">Paraburkholderia steynii</name>
    <dbReference type="NCBI Taxonomy" id="1245441"/>
    <lineage>
        <taxon>Bacteria</taxon>
        <taxon>Pseudomonadati</taxon>
        <taxon>Pseudomonadota</taxon>
        <taxon>Betaproteobacteria</taxon>
        <taxon>Burkholderiales</taxon>
        <taxon>Burkholderiaceae</taxon>
        <taxon>Paraburkholderia</taxon>
    </lineage>
</organism>
<dbReference type="SUPFAM" id="SSF52172">
    <property type="entry name" value="CheY-like"/>
    <property type="match status" value="1"/>
</dbReference>
<gene>
    <name evidence="2" type="ORF">BZM27_37030</name>
</gene>
<dbReference type="Gene3D" id="1.10.10.10">
    <property type="entry name" value="Winged helix-like DNA-binding domain superfamily/Winged helix DNA-binding domain"/>
    <property type="match status" value="1"/>
</dbReference>
<evidence type="ECO:0000259" key="1">
    <source>
        <dbReference type="PROSITE" id="PS50921"/>
    </source>
</evidence>
<proteinExistence type="predicted"/>
<sequence>MAFATIQSLRDLSVVVLHPEDNEGWMLTGHLHRIGCQARLIWPIPEALPSDADVVVISIQHEHRHDIERVIKAMGSTPPTILAVVEYENPASLQVVLQCGAHAVLERPVKPFGVLTNLAIARHLWAEQRALRKEVRNYRRRALGDQTVARAKAILMASGIASEDDAYQQLRQASQLERVSIETVAKRIVDANELEAERQKRKP</sequence>
<dbReference type="InterPro" id="IPR008327">
    <property type="entry name" value="Sig_transdc_resp-reg_antiterm"/>
</dbReference>
<dbReference type="PIRSF" id="PIRSF036382">
    <property type="entry name" value="RR_antiterm"/>
    <property type="match status" value="1"/>
</dbReference>
<dbReference type="SMART" id="SM01012">
    <property type="entry name" value="ANTAR"/>
    <property type="match status" value="1"/>
</dbReference>
<dbReference type="InterPro" id="IPR005561">
    <property type="entry name" value="ANTAR"/>
</dbReference>
<protein>
    <submittedName>
        <fullName evidence="2">Antitermination regulator</fullName>
    </submittedName>
</protein>